<organism evidence="1">
    <name type="scientific">Eucalyptus grandis</name>
    <name type="common">Flooded gum</name>
    <dbReference type="NCBI Taxonomy" id="71139"/>
    <lineage>
        <taxon>Eukaryota</taxon>
        <taxon>Viridiplantae</taxon>
        <taxon>Streptophyta</taxon>
        <taxon>Embryophyta</taxon>
        <taxon>Tracheophyta</taxon>
        <taxon>Spermatophyta</taxon>
        <taxon>Magnoliopsida</taxon>
        <taxon>eudicotyledons</taxon>
        <taxon>Gunneridae</taxon>
        <taxon>Pentapetalae</taxon>
        <taxon>rosids</taxon>
        <taxon>malvids</taxon>
        <taxon>Myrtales</taxon>
        <taxon>Myrtaceae</taxon>
        <taxon>Myrtoideae</taxon>
        <taxon>Eucalypteae</taxon>
        <taxon>Eucalyptus</taxon>
    </lineage>
</organism>
<reference evidence="1" key="1">
    <citation type="submission" date="2013-07" db="EMBL/GenBank/DDBJ databases">
        <title>The genome of Eucalyptus grandis.</title>
        <authorList>
            <person name="Schmutz J."/>
            <person name="Hayes R."/>
            <person name="Myburg A."/>
            <person name="Tuskan G."/>
            <person name="Grattapaglia D."/>
            <person name="Rokhsar D.S."/>
        </authorList>
    </citation>
    <scope>NUCLEOTIDE SEQUENCE</scope>
    <source>
        <tissue evidence="1">Leaf extractions</tissue>
    </source>
</reference>
<dbReference type="Gramene" id="KCW61256">
    <property type="protein sequence ID" value="KCW61256"/>
    <property type="gene ID" value="EUGRSUZ_H04020"/>
</dbReference>
<dbReference type="EMBL" id="KK198760">
    <property type="protein sequence ID" value="KCW61256.1"/>
    <property type="molecule type" value="Genomic_DNA"/>
</dbReference>
<accession>A0A059B5Q8</accession>
<dbReference type="InParanoid" id="A0A059B5Q8"/>
<name>A0A059B5Q8_EUCGR</name>
<evidence type="ECO:0000313" key="1">
    <source>
        <dbReference type="EMBL" id="KCW61256.1"/>
    </source>
</evidence>
<protein>
    <submittedName>
        <fullName evidence="1">Uncharacterized protein</fullName>
    </submittedName>
</protein>
<gene>
    <name evidence="1" type="ORF">EUGRSUZ_H04020</name>
</gene>
<dbReference type="AlphaFoldDB" id="A0A059B5Q8"/>
<proteinExistence type="predicted"/>
<sequence>MMGQSNLLHCSLPSLKSYFHLTLHTQLSNPLANRYHTQKNTFATPNSSMVDPQEEEKVKYNTNCPITSYNITLKNFES</sequence>